<protein>
    <submittedName>
        <fullName evidence="1">Uncharacterized protein MANES_06G128300</fullName>
    </submittedName>
</protein>
<proteinExistence type="predicted"/>
<sequence>MVISASTATRVTMSTGPVPCPLTFPPEVSLSSNFALNSFELFNVRVLKY</sequence>
<organism evidence="1">
    <name type="scientific">Rhizophora mucronata</name>
    <name type="common">Asiatic mangrove</name>
    <dbReference type="NCBI Taxonomy" id="61149"/>
    <lineage>
        <taxon>Eukaryota</taxon>
        <taxon>Viridiplantae</taxon>
        <taxon>Streptophyta</taxon>
        <taxon>Embryophyta</taxon>
        <taxon>Tracheophyta</taxon>
        <taxon>Spermatophyta</taxon>
        <taxon>Magnoliopsida</taxon>
        <taxon>eudicotyledons</taxon>
        <taxon>Gunneridae</taxon>
        <taxon>Pentapetalae</taxon>
        <taxon>rosids</taxon>
        <taxon>fabids</taxon>
        <taxon>Malpighiales</taxon>
        <taxon>Rhizophoraceae</taxon>
        <taxon>Rhizophora</taxon>
    </lineage>
</organism>
<accession>A0A2P2ISE3</accession>
<dbReference type="EMBL" id="GGEC01003666">
    <property type="protein sequence ID" value="MBW84149.1"/>
    <property type="molecule type" value="Transcribed_RNA"/>
</dbReference>
<name>A0A2P2ISE3_RHIMU</name>
<evidence type="ECO:0000313" key="1">
    <source>
        <dbReference type="EMBL" id="MBW84149.1"/>
    </source>
</evidence>
<reference evidence="1" key="1">
    <citation type="submission" date="2018-02" db="EMBL/GenBank/DDBJ databases">
        <title>Rhizophora mucronata_Transcriptome.</title>
        <authorList>
            <person name="Meera S.P."/>
            <person name="Sreeshan A."/>
            <person name="Augustine A."/>
        </authorList>
    </citation>
    <scope>NUCLEOTIDE SEQUENCE</scope>
    <source>
        <tissue evidence="1">Leaf</tissue>
    </source>
</reference>
<dbReference type="AlphaFoldDB" id="A0A2P2ISE3"/>